<reference evidence="6 7" key="1">
    <citation type="submission" date="2019-03" db="EMBL/GenBank/DDBJ databases">
        <title>Sequencing the genomes of 1000 actinobacteria strains.</title>
        <authorList>
            <person name="Klenk H.-P."/>
        </authorList>
    </citation>
    <scope>NUCLEOTIDE SEQUENCE [LARGE SCALE GENOMIC DNA]</scope>
    <source>
        <strain evidence="6 7">DSM 44969</strain>
    </source>
</reference>
<dbReference type="PRINTS" id="PR01590">
    <property type="entry name" value="HTHFIS"/>
</dbReference>
<dbReference type="PANTHER" id="PTHR32071:SF122">
    <property type="entry name" value="SIGMA FACTOR"/>
    <property type="match status" value="1"/>
</dbReference>
<evidence type="ECO:0000256" key="4">
    <source>
        <dbReference type="ARBA" id="ARBA00023163"/>
    </source>
</evidence>
<feature type="domain" description="Sigma-54 factor interaction" evidence="5">
    <location>
        <begin position="429"/>
        <end position="490"/>
    </location>
</feature>
<dbReference type="InterPro" id="IPR058031">
    <property type="entry name" value="AAA_lid_NorR"/>
</dbReference>
<dbReference type="Pfam" id="PF02954">
    <property type="entry name" value="HTH_8"/>
    <property type="match status" value="1"/>
</dbReference>
<dbReference type="OrthoDB" id="5496274at2"/>
<dbReference type="InterPro" id="IPR027417">
    <property type="entry name" value="P-loop_NTPase"/>
</dbReference>
<dbReference type="Gene3D" id="1.10.8.60">
    <property type="match status" value="1"/>
</dbReference>
<dbReference type="Proteomes" id="UP000295560">
    <property type="component" value="Unassembled WGS sequence"/>
</dbReference>
<keyword evidence="3" id="KW-0805">Transcription regulation</keyword>
<dbReference type="GO" id="GO:0005524">
    <property type="term" value="F:ATP binding"/>
    <property type="evidence" value="ECO:0007669"/>
    <property type="project" value="UniProtKB-KW"/>
</dbReference>
<accession>A0A4R1HPQ8</accession>
<dbReference type="EMBL" id="SMFZ01000001">
    <property type="protein sequence ID" value="TCK24547.1"/>
    <property type="molecule type" value="Genomic_DNA"/>
</dbReference>
<dbReference type="InterPro" id="IPR009057">
    <property type="entry name" value="Homeodomain-like_sf"/>
</dbReference>
<evidence type="ECO:0000256" key="2">
    <source>
        <dbReference type="ARBA" id="ARBA00022840"/>
    </source>
</evidence>
<dbReference type="AlphaFoldDB" id="A0A4R1HPQ8"/>
<keyword evidence="4" id="KW-0804">Transcription</keyword>
<dbReference type="InterPro" id="IPR029016">
    <property type="entry name" value="GAF-like_dom_sf"/>
</dbReference>
<sequence>MGDVLARRKLLTTARARLLDRPDADLPGIPRIVAASWRRSIARGVVPETVTNRFHPDLDTDSRLVRCARPVIEQLAEQTAGAPVCVVLTDDRARLLVRLDTSAEIGRAADENRFAAGFGYDEGEVGTNGVGTVLESGGSIHVVGAEHFVEALQPYACAGAPVRDPLTGRIEGVLDVSCRVEHSSPILGSLVRSAAERIQDALLRDRDTGQQAVFDLYTRVDARSRRAVLAVGRRAVLANTVLQTLLDPGDLAALQEHARFRMARGPGVDDRVDLPSGVRVRMRGTTVAAGSSVDGLVAVVTVLREADGFALPEPTSGSPAWRSARTAAGDALRAGTPLLVVGEPGSGRRRLLRDLHTGGPVVEIGSGDPVGSFAPSALVVLTDADRWDRAPAGLTAALRSSRARLAATVTDAARSGPWLADLLPRLRRSVTVPPLRNRSGDLPSLVTDLLSELAPGRDARLSADAMRTMARHRWPGNVAELRDALEVALRRRPVGVLDVGDLPESCQSAPRGALRPVEAAERDAIVAALRDTGGNRAAAAAAVGLARSTLYRKIAQYGITG</sequence>
<dbReference type="PANTHER" id="PTHR32071">
    <property type="entry name" value="TRANSCRIPTIONAL REGULATORY PROTEIN"/>
    <property type="match status" value="1"/>
</dbReference>
<dbReference type="PROSITE" id="PS50045">
    <property type="entry name" value="SIGMA54_INTERACT_4"/>
    <property type="match status" value="1"/>
</dbReference>
<dbReference type="Gene3D" id="1.10.10.60">
    <property type="entry name" value="Homeodomain-like"/>
    <property type="match status" value="1"/>
</dbReference>
<evidence type="ECO:0000313" key="7">
    <source>
        <dbReference type="Proteomes" id="UP000295560"/>
    </source>
</evidence>
<comment type="caution">
    <text evidence="6">The sequence shown here is derived from an EMBL/GenBank/DDBJ whole genome shotgun (WGS) entry which is preliminary data.</text>
</comment>
<evidence type="ECO:0000256" key="3">
    <source>
        <dbReference type="ARBA" id="ARBA00023015"/>
    </source>
</evidence>
<evidence type="ECO:0000259" key="5">
    <source>
        <dbReference type="PROSITE" id="PS50045"/>
    </source>
</evidence>
<dbReference type="Pfam" id="PF25601">
    <property type="entry name" value="AAA_lid_14"/>
    <property type="match status" value="1"/>
</dbReference>
<dbReference type="InterPro" id="IPR002078">
    <property type="entry name" value="Sigma_54_int"/>
</dbReference>
<proteinExistence type="predicted"/>
<keyword evidence="1" id="KW-0547">Nucleotide-binding</keyword>
<dbReference type="InterPro" id="IPR002197">
    <property type="entry name" value="HTH_Fis"/>
</dbReference>
<evidence type="ECO:0000256" key="1">
    <source>
        <dbReference type="ARBA" id="ARBA00022741"/>
    </source>
</evidence>
<keyword evidence="7" id="KW-1185">Reference proteome</keyword>
<protein>
    <submittedName>
        <fullName evidence="6">Regulatory Fis family protein</fullName>
    </submittedName>
</protein>
<evidence type="ECO:0000313" key="6">
    <source>
        <dbReference type="EMBL" id="TCK24547.1"/>
    </source>
</evidence>
<dbReference type="SUPFAM" id="SSF52540">
    <property type="entry name" value="P-loop containing nucleoside triphosphate hydrolases"/>
    <property type="match status" value="1"/>
</dbReference>
<organism evidence="6 7">
    <name type="scientific">Pseudonocardia endophytica</name>
    <dbReference type="NCBI Taxonomy" id="401976"/>
    <lineage>
        <taxon>Bacteria</taxon>
        <taxon>Bacillati</taxon>
        <taxon>Actinomycetota</taxon>
        <taxon>Actinomycetes</taxon>
        <taxon>Pseudonocardiales</taxon>
        <taxon>Pseudonocardiaceae</taxon>
        <taxon>Pseudonocardia</taxon>
    </lineage>
</organism>
<name>A0A4R1HPQ8_PSEEN</name>
<dbReference type="GO" id="GO:0043565">
    <property type="term" value="F:sequence-specific DNA binding"/>
    <property type="evidence" value="ECO:0007669"/>
    <property type="project" value="InterPro"/>
</dbReference>
<gene>
    <name evidence="6" type="ORF">EV378_0321</name>
</gene>
<keyword evidence="2" id="KW-0067">ATP-binding</keyword>
<dbReference type="GO" id="GO:0006355">
    <property type="term" value="P:regulation of DNA-templated transcription"/>
    <property type="evidence" value="ECO:0007669"/>
    <property type="project" value="InterPro"/>
</dbReference>
<dbReference type="RefSeq" id="WP_132420982.1">
    <property type="nucleotide sequence ID" value="NZ_SMFZ01000001.1"/>
</dbReference>
<dbReference type="Gene3D" id="3.30.450.40">
    <property type="match status" value="1"/>
</dbReference>
<dbReference type="SUPFAM" id="SSF46689">
    <property type="entry name" value="Homeodomain-like"/>
    <property type="match status" value="1"/>
</dbReference>